<dbReference type="Proteomes" id="UP001234297">
    <property type="component" value="Chromosome 5"/>
</dbReference>
<name>A0ACC2M472_PERAE</name>
<gene>
    <name evidence="1" type="ORF">MRB53_017093</name>
</gene>
<evidence type="ECO:0000313" key="1">
    <source>
        <dbReference type="EMBL" id="KAJ8640399.1"/>
    </source>
</evidence>
<comment type="caution">
    <text evidence="1">The sequence shown here is derived from an EMBL/GenBank/DDBJ whole genome shotgun (WGS) entry which is preliminary data.</text>
</comment>
<dbReference type="EMBL" id="CM056813">
    <property type="protein sequence ID" value="KAJ8640399.1"/>
    <property type="molecule type" value="Genomic_DNA"/>
</dbReference>
<accession>A0ACC2M472</accession>
<protein>
    <submittedName>
        <fullName evidence="1">Uncharacterized protein</fullName>
    </submittedName>
</protein>
<sequence>MGHPTYAYVRPTSYASNYSMFQSLCEFKCMGVKVFQGHLDEHDKLVHAIQQVDVVISALAIPQHLDQLKIIEAIKVAGNIKRFVPSEFGNEVDRVFGLPPFQSIFDNKKKIRRATEAAGIPYTSVLNFEEDVAADTIKAVNDSRTLNRVIIYRPPENIVSQLQMISLLEMKTGRKLHKVHIPEEEALCHTQKMFASPSPSCTTFGAALPHPENVRISILHNIFIKGDQMRFELGEKDLEASSLYPDYKYISFNKLLSRCILDKPNVKLAAF</sequence>
<keyword evidence="2" id="KW-1185">Reference proteome</keyword>
<organism evidence="1 2">
    <name type="scientific">Persea americana</name>
    <name type="common">Avocado</name>
    <dbReference type="NCBI Taxonomy" id="3435"/>
    <lineage>
        <taxon>Eukaryota</taxon>
        <taxon>Viridiplantae</taxon>
        <taxon>Streptophyta</taxon>
        <taxon>Embryophyta</taxon>
        <taxon>Tracheophyta</taxon>
        <taxon>Spermatophyta</taxon>
        <taxon>Magnoliopsida</taxon>
        <taxon>Magnoliidae</taxon>
        <taxon>Laurales</taxon>
        <taxon>Lauraceae</taxon>
        <taxon>Persea</taxon>
    </lineage>
</organism>
<proteinExistence type="predicted"/>
<reference evidence="1 2" key="1">
    <citation type="journal article" date="2022" name="Hortic Res">
        <title>A haplotype resolved chromosomal level avocado genome allows analysis of novel avocado genes.</title>
        <authorList>
            <person name="Nath O."/>
            <person name="Fletcher S.J."/>
            <person name="Hayward A."/>
            <person name="Shaw L.M."/>
            <person name="Masouleh A.K."/>
            <person name="Furtado A."/>
            <person name="Henry R.J."/>
            <person name="Mitter N."/>
        </authorList>
    </citation>
    <scope>NUCLEOTIDE SEQUENCE [LARGE SCALE GENOMIC DNA]</scope>
    <source>
        <strain evidence="2">cv. Hass</strain>
    </source>
</reference>
<evidence type="ECO:0000313" key="2">
    <source>
        <dbReference type="Proteomes" id="UP001234297"/>
    </source>
</evidence>